<dbReference type="GO" id="GO:0002221">
    <property type="term" value="P:pattern recognition receptor signaling pathway"/>
    <property type="evidence" value="ECO:0007669"/>
    <property type="project" value="Ensembl"/>
</dbReference>
<dbReference type="Proteomes" id="UP000018467">
    <property type="component" value="Unassembled WGS sequence"/>
</dbReference>
<dbReference type="PROSITE" id="PS51450">
    <property type="entry name" value="LRR"/>
    <property type="match status" value="4"/>
</dbReference>
<keyword evidence="3" id="KW-0399">Innate immunity</keyword>
<dbReference type="Bgee" id="ENSAMXG00000025057">
    <property type="expression patterns" value="Expressed in pharyngeal gill"/>
</dbReference>
<dbReference type="STRING" id="7994.ENSAMXP00000025763"/>
<dbReference type="GO" id="GO:0038023">
    <property type="term" value="F:signaling receptor activity"/>
    <property type="evidence" value="ECO:0007669"/>
    <property type="project" value="TreeGrafter"/>
</dbReference>
<dbReference type="Pfam" id="PF13855">
    <property type="entry name" value="LRR_8"/>
    <property type="match status" value="3"/>
</dbReference>
<dbReference type="InParanoid" id="W5LS69"/>
<dbReference type="HOGENOM" id="CLU_006000_4_0_1"/>
<reference evidence="17" key="3">
    <citation type="submission" date="2025-08" db="UniProtKB">
        <authorList>
            <consortium name="Ensembl"/>
        </authorList>
    </citation>
    <scope>IDENTIFICATION</scope>
</reference>
<keyword evidence="10" id="KW-0520">NAD</keyword>
<feature type="domain" description="TIR" evidence="16">
    <location>
        <begin position="805"/>
        <end position="946"/>
    </location>
</feature>
<evidence type="ECO:0000256" key="6">
    <source>
        <dbReference type="ARBA" id="ARBA00022729"/>
    </source>
</evidence>
<keyword evidence="8" id="KW-0391">Immunity</keyword>
<dbReference type="Ensembl" id="ENSAMXT00000025783.2">
    <property type="protein sequence ID" value="ENSAMXP00000025763.2"/>
    <property type="gene ID" value="ENSAMXG00000025057.2"/>
</dbReference>
<dbReference type="GO" id="GO:0009617">
    <property type="term" value="P:response to bacterium"/>
    <property type="evidence" value="ECO:0007669"/>
    <property type="project" value="Ensembl"/>
</dbReference>
<feature type="transmembrane region" description="Helical" evidence="15">
    <location>
        <begin position="762"/>
        <end position="792"/>
    </location>
</feature>
<evidence type="ECO:0000313" key="17">
    <source>
        <dbReference type="Ensembl" id="ENSAMXP00000025763.2"/>
    </source>
</evidence>
<protein>
    <submittedName>
        <fullName evidence="17">Toll-like receptor 22</fullName>
    </submittedName>
</protein>
<dbReference type="PANTHER" id="PTHR24365:SF522">
    <property type="entry name" value="LOW QUALITY PROTEIN: TOLL-LIKE RECEPTOR 13-RELATED"/>
    <property type="match status" value="1"/>
</dbReference>
<dbReference type="FunFam" id="3.40.50.10140:FF:000001">
    <property type="entry name" value="Toll-like receptor 2"/>
    <property type="match status" value="1"/>
</dbReference>
<dbReference type="PANTHER" id="PTHR24365">
    <property type="entry name" value="TOLL-LIKE RECEPTOR"/>
    <property type="match status" value="1"/>
</dbReference>
<sequence length="963" mass="110607">MAANLGKGLSKDIRSISHTILWMFIFIIQIDAFSLQNCTVKGALNDTHQLNVLCYKMGFFKVPSPIPSKARYLVISYNFISKINVGDFEDLWNLRNLNLSNNHISWIQQGTSDHFPNLSDLNLSHNKLERVSADLLRGLTKLQVLRLDWNVIEYIDQHAFNTLSSLKVLNISKNKFGQIDRIKPVFASPHMEELYIGSNSFDVFNSYDLSRSPLALKIMDLSNNTFTTFQITDNIFPVLDHLDLSQCGQNKPMLWNITDKTVLNSVRTLYLSGVKFPVESIDALLQNLTWTSLHKLRMSDNKKVKVRLLLQAACSSQLNVLRLKRNNILALTEHMFKTCFNLTELDLSDNKISHISAPVFSGLTQLKTLHLQLNDLTQVSHGFEMLPTLEFLDLSRNRIKKLSCSDFANLTQLTHLYLYSNKISKLESCLFKDLKNLQILKMGTNKLLEIGNAFECGPNSLKELQLTYNSLSVLTNGTFKSLPNLKTLIISDNPIFAIEANTFTGLKNLVYLSLSSNRLKEKAIEDPAVFSGMPKLRQLELFSNDISYKDDTLKTPPFVYLKSLKILTIHSQRKGIGKIPSNLLQGLTSLEMFYGGNVNLDHLHPDTFNSTPKLFFLDLSKNTFLVEQSISAEVFRPIPRLTKLILSRTQLHSLNFLLNANLSRLSVLKAPANTLDVINDTLIQSLPRLKYLDLENNTFTCDCSNAFFIDWAMNNNYTQVIYLSKYACSYPPSLRGKSLTDLNTESCNVNVDFICFVCSSVVVIFTLLVSFIYHFLHWQVVYAYYLFLAFLYDSKKKQTQQQLRFQYDAFISYNAQDEPWVVEELVPNLEDKQGWRLCLHHRDFEPGRPILDNIMDGIYSSRKTICVITHNYLRSNWCSKEIQTANFRLFDEQKDVLILVFLEDIPTQQLSPYHQMRKLVKKKTYLKWPKPGEDTKVFWQKLRLALETKEDLDENALLSGQEE</sequence>
<keyword evidence="4" id="KW-0433">Leucine-rich repeat</keyword>
<evidence type="ECO:0000259" key="16">
    <source>
        <dbReference type="PROSITE" id="PS50104"/>
    </source>
</evidence>
<organism evidence="17 18">
    <name type="scientific">Astyanax mexicanus</name>
    <name type="common">Blind cave fish</name>
    <name type="synonym">Astyanax fasciatus mexicanus</name>
    <dbReference type="NCBI Taxonomy" id="7994"/>
    <lineage>
        <taxon>Eukaryota</taxon>
        <taxon>Metazoa</taxon>
        <taxon>Chordata</taxon>
        <taxon>Craniata</taxon>
        <taxon>Vertebrata</taxon>
        <taxon>Euteleostomi</taxon>
        <taxon>Actinopterygii</taxon>
        <taxon>Neopterygii</taxon>
        <taxon>Teleostei</taxon>
        <taxon>Ostariophysi</taxon>
        <taxon>Characiformes</taxon>
        <taxon>Characoidei</taxon>
        <taxon>Acestrorhamphidae</taxon>
        <taxon>Acestrorhamphinae</taxon>
        <taxon>Astyanax</taxon>
    </lineage>
</organism>
<name>W5LS69_ASTMX</name>
<dbReference type="SMART" id="SM00082">
    <property type="entry name" value="LRRCT"/>
    <property type="match status" value="1"/>
</dbReference>
<evidence type="ECO:0000256" key="14">
    <source>
        <dbReference type="ARBA" id="ARBA00023198"/>
    </source>
</evidence>
<dbReference type="SUPFAM" id="SSF52058">
    <property type="entry name" value="L domain-like"/>
    <property type="match status" value="3"/>
</dbReference>
<dbReference type="PRINTS" id="PR00019">
    <property type="entry name" value="LEURICHRPT"/>
</dbReference>
<dbReference type="GO" id="GO:0045087">
    <property type="term" value="P:innate immune response"/>
    <property type="evidence" value="ECO:0007669"/>
    <property type="project" value="UniProtKB-KW"/>
</dbReference>
<dbReference type="InterPro" id="IPR035897">
    <property type="entry name" value="Toll_tir_struct_dom_sf"/>
</dbReference>
<dbReference type="Gene3D" id="3.40.50.10140">
    <property type="entry name" value="Toll/interleukin-1 receptor homology (TIR) domain"/>
    <property type="match status" value="1"/>
</dbReference>
<evidence type="ECO:0000256" key="2">
    <source>
        <dbReference type="ARBA" id="ARBA00009634"/>
    </source>
</evidence>
<evidence type="ECO:0000256" key="7">
    <source>
        <dbReference type="ARBA" id="ARBA00022737"/>
    </source>
</evidence>
<dbReference type="InterPro" id="IPR000483">
    <property type="entry name" value="Cys-rich_flank_reg_C"/>
</dbReference>
<keyword evidence="11 15" id="KW-0472">Membrane</keyword>
<dbReference type="Pfam" id="PF12799">
    <property type="entry name" value="LRR_4"/>
    <property type="match status" value="1"/>
</dbReference>
<evidence type="ECO:0000256" key="1">
    <source>
        <dbReference type="ARBA" id="ARBA00004479"/>
    </source>
</evidence>
<reference evidence="18" key="2">
    <citation type="journal article" date="2014" name="Nat. Commun.">
        <title>The cavefish genome reveals candidate genes for eye loss.</title>
        <authorList>
            <person name="McGaugh S.E."/>
            <person name="Gross J.B."/>
            <person name="Aken B."/>
            <person name="Blin M."/>
            <person name="Borowsky R."/>
            <person name="Chalopin D."/>
            <person name="Hinaux H."/>
            <person name="Jeffery W.R."/>
            <person name="Keene A."/>
            <person name="Ma L."/>
            <person name="Minx P."/>
            <person name="Murphy D."/>
            <person name="O'Quin K.E."/>
            <person name="Retaux S."/>
            <person name="Rohner N."/>
            <person name="Searle S.M."/>
            <person name="Stahl B.A."/>
            <person name="Tabin C."/>
            <person name="Volff J.N."/>
            <person name="Yoshizawa M."/>
            <person name="Warren W.C."/>
        </authorList>
    </citation>
    <scope>NUCLEOTIDE SEQUENCE [LARGE SCALE GENOMIC DNA]</scope>
    <source>
        <strain evidence="18">female</strain>
    </source>
</reference>
<evidence type="ECO:0000256" key="15">
    <source>
        <dbReference type="SAM" id="Phobius"/>
    </source>
</evidence>
<evidence type="ECO:0000256" key="8">
    <source>
        <dbReference type="ARBA" id="ARBA00022859"/>
    </source>
</evidence>
<keyword evidence="5 15" id="KW-0812">Transmembrane</keyword>
<evidence type="ECO:0000256" key="9">
    <source>
        <dbReference type="ARBA" id="ARBA00022989"/>
    </source>
</evidence>
<keyword evidence="7" id="KW-0677">Repeat</keyword>
<keyword evidence="18" id="KW-1185">Reference proteome</keyword>
<evidence type="ECO:0000256" key="4">
    <source>
        <dbReference type="ARBA" id="ARBA00022614"/>
    </source>
</evidence>
<dbReference type="SMART" id="SM00369">
    <property type="entry name" value="LRR_TYP"/>
    <property type="match status" value="14"/>
</dbReference>
<dbReference type="InterPro" id="IPR000157">
    <property type="entry name" value="TIR_dom"/>
</dbReference>
<dbReference type="InterPro" id="IPR032675">
    <property type="entry name" value="LRR_dom_sf"/>
</dbReference>
<reference evidence="18" key="1">
    <citation type="submission" date="2013-03" db="EMBL/GenBank/DDBJ databases">
        <authorList>
            <person name="Jeffery W."/>
            <person name="Warren W."/>
            <person name="Wilson R.K."/>
        </authorList>
    </citation>
    <scope>NUCLEOTIDE SEQUENCE</scope>
    <source>
        <strain evidence="18">female</strain>
    </source>
</reference>
<dbReference type="InterPro" id="IPR025875">
    <property type="entry name" value="Leu-rich_rpt_4"/>
</dbReference>
<evidence type="ECO:0000313" key="18">
    <source>
        <dbReference type="Proteomes" id="UP000018467"/>
    </source>
</evidence>
<evidence type="ECO:0000256" key="10">
    <source>
        <dbReference type="ARBA" id="ARBA00023027"/>
    </source>
</evidence>
<evidence type="ECO:0000256" key="11">
    <source>
        <dbReference type="ARBA" id="ARBA00023136"/>
    </source>
</evidence>
<dbReference type="Gene3D" id="3.80.10.10">
    <property type="entry name" value="Ribonuclease Inhibitor"/>
    <property type="match status" value="4"/>
</dbReference>
<comment type="similarity">
    <text evidence="2">Belongs to the Toll-like receptor family.</text>
</comment>
<keyword evidence="12" id="KW-0675">Receptor</keyword>
<dbReference type="Pfam" id="PF01582">
    <property type="entry name" value="TIR"/>
    <property type="match status" value="1"/>
</dbReference>
<evidence type="ECO:0000256" key="5">
    <source>
        <dbReference type="ARBA" id="ARBA00022692"/>
    </source>
</evidence>
<keyword evidence="6" id="KW-0732">Signal</keyword>
<evidence type="ECO:0000256" key="13">
    <source>
        <dbReference type="ARBA" id="ARBA00023180"/>
    </source>
</evidence>
<dbReference type="GO" id="GO:0005886">
    <property type="term" value="C:plasma membrane"/>
    <property type="evidence" value="ECO:0007669"/>
    <property type="project" value="TreeGrafter"/>
</dbReference>
<proteinExistence type="inferred from homology"/>
<dbReference type="SUPFAM" id="SSF52200">
    <property type="entry name" value="Toll/Interleukin receptor TIR domain"/>
    <property type="match status" value="1"/>
</dbReference>
<reference evidence="17" key="4">
    <citation type="submission" date="2025-09" db="UniProtKB">
        <authorList>
            <consortium name="Ensembl"/>
        </authorList>
    </citation>
    <scope>IDENTIFICATION</scope>
</reference>
<dbReference type="SMART" id="SM00365">
    <property type="entry name" value="LRR_SD22"/>
    <property type="match status" value="5"/>
</dbReference>
<dbReference type="SMART" id="SM00255">
    <property type="entry name" value="TIR"/>
    <property type="match status" value="1"/>
</dbReference>
<keyword evidence="13" id="KW-0325">Glycoprotein</keyword>
<dbReference type="InterPro" id="IPR001611">
    <property type="entry name" value="Leu-rich_rpt"/>
</dbReference>
<dbReference type="AlphaFoldDB" id="W5LS69"/>
<dbReference type="PROSITE" id="PS50104">
    <property type="entry name" value="TIR"/>
    <property type="match status" value="1"/>
</dbReference>
<evidence type="ECO:0000256" key="3">
    <source>
        <dbReference type="ARBA" id="ARBA00022588"/>
    </source>
</evidence>
<accession>W5LS69</accession>
<comment type="subcellular location">
    <subcellularLocation>
        <location evidence="1">Membrane</location>
        <topology evidence="1">Single-pass type I membrane protein</topology>
    </subcellularLocation>
</comment>
<keyword evidence="9 15" id="KW-1133">Transmembrane helix</keyword>
<dbReference type="eggNOG" id="KOG4641">
    <property type="taxonomic scope" value="Eukaryota"/>
</dbReference>
<dbReference type="GO" id="GO:0006954">
    <property type="term" value="P:inflammatory response"/>
    <property type="evidence" value="ECO:0007669"/>
    <property type="project" value="UniProtKB-KW"/>
</dbReference>
<evidence type="ECO:0000256" key="12">
    <source>
        <dbReference type="ARBA" id="ARBA00023170"/>
    </source>
</evidence>
<keyword evidence="14" id="KW-0395">Inflammatory response</keyword>
<dbReference type="GeneTree" id="ENSGT00940000163999"/>
<dbReference type="InterPro" id="IPR003591">
    <property type="entry name" value="Leu-rich_rpt_typical-subtyp"/>
</dbReference>